<keyword evidence="2" id="KW-1185">Reference proteome</keyword>
<reference evidence="1" key="1">
    <citation type="submission" date="2013-05" db="EMBL/GenBank/DDBJ databases">
        <authorList>
            <person name="Yim A.K.Y."/>
            <person name="Chan T.F."/>
            <person name="Ji K.M."/>
            <person name="Liu X.Y."/>
            <person name="Zhou J.W."/>
            <person name="Li R.Q."/>
            <person name="Yang K.Y."/>
            <person name="Li J."/>
            <person name="Li M."/>
            <person name="Law P.T.W."/>
            <person name="Wu Y.L."/>
            <person name="Cai Z.L."/>
            <person name="Qin H."/>
            <person name="Bao Y."/>
            <person name="Leung R.K.K."/>
            <person name="Ng P.K.S."/>
            <person name="Zou J."/>
            <person name="Zhong X.J."/>
            <person name="Ran P.X."/>
            <person name="Zhong N.S."/>
            <person name="Liu Z.G."/>
            <person name="Tsui S.K.W."/>
        </authorList>
    </citation>
    <scope>NUCLEOTIDE SEQUENCE</scope>
    <source>
        <strain evidence="1">Derf</strain>
        <tissue evidence="1">Whole organism</tissue>
    </source>
</reference>
<accession>A0A922L747</accession>
<evidence type="ECO:0000313" key="2">
    <source>
        <dbReference type="Proteomes" id="UP000790347"/>
    </source>
</evidence>
<reference evidence="1" key="2">
    <citation type="journal article" date="2022" name="Res Sq">
        <title>Comparative Genomics Reveals Insights into the Divergent Evolution of Astigmatic Mites and Household Pest Adaptations.</title>
        <authorList>
            <person name="Xiong Q."/>
            <person name="Wan A.T.-Y."/>
            <person name="Liu X.-Y."/>
            <person name="Fung C.S.-H."/>
            <person name="Xiao X."/>
            <person name="Malainual N."/>
            <person name="Hou J."/>
            <person name="Wang L."/>
            <person name="Wang M."/>
            <person name="Yang K."/>
            <person name="Cui Y."/>
            <person name="Leung E."/>
            <person name="Nong W."/>
            <person name="Shin S.-K."/>
            <person name="Au S."/>
            <person name="Jeong K.Y."/>
            <person name="Chew F.T."/>
            <person name="Hui J."/>
            <person name="Leung T.F."/>
            <person name="Tungtrongchitr A."/>
            <person name="Zhong N."/>
            <person name="Liu Z."/>
            <person name="Tsui S."/>
        </authorList>
    </citation>
    <scope>NUCLEOTIDE SEQUENCE</scope>
    <source>
        <strain evidence="1">Derf</strain>
        <tissue evidence="1">Whole organism</tissue>
    </source>
</reference>
<organism evidence="1 2">
    <name type="scientific">Dermatophagoides farinae</name>
    <name type="common">American house dust mite</name>
    <dbReference type="NCBI Taxonomy" id="6954"/>
    <lineage>
        <taxon>Eukaryota</taxon>
        <taxon>Metazoa</taxon>
        <taxon>Ecdysozoa</taxon>
        <taxon>Arthropoda</taxon>
        <taxon>Chelicerata</taxon>
        <taxon>Arachnida</taxon>
        <taxon>Acari</taxon>
        <taxon>Acariformes</taxon>
        <taxon>Sarcoptiformes</taxon>
        <taxon>Astigmata</taxon>
        <taxon>Psoroptidia</taxon>
        <taxon>Analgoidea</taxon>
        <taxon>Pyroglyphidae</taxon>
        <taxon>Dermatophagoidinae</taxon>
        <taxon>Dermatophagoides</taxon>
    </lineage>
</organism>
<dbReference type="AlphaFoldDB" id="A0A922L747"/>
<sequence length="77" mass="8611">MFLCVCICVFQESLSNNQEKNCTTIDNNTKCTSLLAKKNSKRFKSGICKSTFVVIDVDDDEITVKFGLIYSNCLLAC</sequence>
<gene>
    <name evidence="1" type="ORF">DERF_005413</name>
</gene>
<proteinExistence type="predicted"/>
<dbReference type="EMBL" id="ASGP02000002">
    <property type="protein sequence ID" value="KAH9521783.1"/>
    <property type="molecule type" value="Genomic_DNA"/>
</dbReference>
<name>A0A922L747_DERFA</name>
<protein>
    <submittedName>
        <fullName evidence="1">Uncharacterized protein</fullName>
    </submittedName>
</protein>
<evidence type="ECO:0000313" key="1">
    <source>
        <dbReference type="EMBL" id="KAH9521783.1"/>
    </source>
</evidence>
<dbReference type="Proteomes" id="UP000790347">
    <property type="component" value="Unassembled WGS sequence"/>
</dbReference>
<comment type="caution">
    <text evidence="1">The sequence shown here is derived from an EMBL/GenBank/DDBJ whole genome shotgun (WGS) entry which is preliminary data.</text>
</comment>